<dbReference type="InterPro" id="IPR003594">
    <property type="entry name" value="HATPase_dom"/>
</dbReference>
<keyword evidence="10" id="KW-1185">Reference proteome</keyword>
<dbReference type="InterPro" id="IPR050482">
    <property type="entry name" value="Sensor_HK_TwoCompSys"/>
</dbReference>
<dbReference type="SUPFAM" id="SSF55874">
    <property type="entry name" value="ATPase domain of HSP90 chaperone/DNA topoisomerase II/histidine kinase"/>
    <property type="match status" value="1"/>
</dbReference>
<dbReference type="PANTHER" id="PTHR24421:SF10">
    <property type="entry name" value="NITRATE_NITRITE SENSOR PROTEIN NARQ"/>
    <property type="match status" value="1"/>
</dbReference>
<comment type="caution">
    <text evidence="9">The sequence shown here is derived from an EMBL/GenBank/DDBJ whole genome shotgun (WGS) entry which is preliminary data.</text>
</comment>
<dbReference type="InterPro" id="IPR005467">
    <property type="entry name" value="His_kinase_dom"/>
</dbReference>
<dbReference type="PROSITE" id="PS50005">
    <property type="entry name" value="TPR"/>
    <property type="match status" value="1"/>
</dbReference>
<dbReference type="Gene3D" id="1.25.40.10">
    <property type="entry name" value="Tetratricopeptide repeat domain"/>
    <property type="match status" value="1"/>
</dbReference>
<evidence type="ECO:0000256" key="4">
    <source>
        <dbReference type="ARBA" id="ARBA00022777"/>
    </source>
</evidence>
<dbReference type="Gene3D" id="1.20.5.1930">
    <property type="match status" value="1"/>
</dbReference>
<gene>
    <name evidence="9" type="ORF">VB248_15030</name>
</gene>
<sequence>MNHQLLLLMFLLSFSVLGQKPYPDPQKNYSKASLEQYLQYYQSKKDTAGLAFTYLTYAKNQERWNTADESPVKSYRKSMEFFMMVKDSINYHEANGSLGIYFMGRPFFNKYSREYLSQSSEFFRRKKLPRSEIGHLINLASSYIYEDNFKVALKLLKRCEKLNVYVKDSLYAGRIAGAYADLYCRNKDMKTAYVYAIKSLKIAKSLKVNWLEAVSYFYLSVCNKMFQKNKEATENLMQSLKLTENDFIQLPLRKEVYRNLGYLYEESGDYKQANHYFQMALYSSESNYNSSIELDVRSVREYKLIEEQNAQLAKIELEKKLTDAALTTLQSRQKLYILSILLAVFFIGILAYTYISRQRFNRLEADKVKKNIQIETLRALINGQEIERLRVSQELHDGLGTLLSRIKFQTENNATSKEQIAEMIDDACAEVRIISSNLQPNALAKFGLIRSIDDLVLKQKSTVPNIIFQHFGKEFEISPENSLMIFRIIQELLTNALKHARATEILIQIVYQEERTLTITVEDDGIGFDDTNVQPENNGWNNIRSRVNYLQGIINFHSDPSSGTSVTISIPFV</sequence>
<name>A0ABU5QC85_9BACT</name>
<dbReference type="EMBL" id="JAYFUM010000018">
    <property type="protein sequence ID" value="MEA5140464.1"/>
    <property type="molecule type" value="Genomic_DNA"/>
</dbReference>
<evidence type="ECO:0000313" key="9">
    <source>
        <dbReference type="EMBL" id="MEA5140464.1"/>
    </source>
</evidence>
<dbReference type="PROSITE" id="PS50109">
    <property type="entry name" value="HIS_KIN"/>
    <property type="match status" value="1"/>
</dbReference>
<keyword evidence="4" id="KW-0418">Kinase</keyword>
<evidence type="ECO:0000259" key="8">
    <source>
        <dbReference type="PROSITE" id="PS50109"/>
    </source>
</evidence>
<dbReference type="PANTHER" id="PTHR24421">
    <property type="entry name" value="NITRATE/NITRITE SENSOR PROTEIN NARX-RELATED"/>
    <property type="match status" value="1"/>
</dbReference>
<dbReference type="GO" id="GO:0005524">
    <property type="term" value="F:ATP binding"/>
    <property type="evidence" value="ECO:0007669"/>
    <property type="project" value="UniProtKB-KW"/>
</dbReference>
<evidence type="ECO:0000256" key="3">
    <source>
        <dbReference type="ARBA" id="ARBA00022679"/>
    </source>
</evidence>
<keyword evidence="7" id="KW-0472">Membrane</keyword>
<feature type="domain" description="Histidine kinase" evidence="8">
    <location>
        <begin position="481"/>
        <end position="573"/>
    </location>
</feature>
<dbReference type="RefSeq" id="WP_323297619.1">
    <property type="nucleotide sequence ID" value="NZ_JAYFUM010000018.1"/>
</dbReference>
<dbReference type="InterPro" id="IPR036890">
    <property type="entry name" value="HATPase_C_sf"/>
</dbReference>
<feature type="transmembrane region" description="Helical" evidence="7">
    <location>
        <begin position="335"/>
        <end position="355"/>
    </location>
</feature>
<dbReference type="CDD" id="cd16917">
    <property type="entry name" value="HATPase_UhpB-NarQ-NarX-like"/>
    <property type="match status" value="1"/>
</dbReference>
<dbReference type="InterPro" id="IPR011990">
    <property type="entry name" value="TPR-like_helical_dom_sf"/>
</dbReference>
<evidence type="ECO:0000256" key="5">
    <source>
        <dbReference type="ARBA" id="ARBA00023012"/>
    </source>
</evidence>
<keyword evidence="5" id="KW-0902">Two-component regulatory system</keyword>
<evidence type="ECO:0000256" key="1">
    <source>
        <dbReference type="ARBA" id="ARBA00000085"/>
    </source>
</evidence>
<keyword evidence="9" id="KW-0547">Nucleotide-binding</keyword>
<feature type="repeat" description="TPR" evidence="6">
    <location>
        <begin position="254"/>
        <end position="287"/>
    </location>
</feature>
<comment type="catalytic activity">
    <reaction evidence="1">
        <text>ATP + protein L-histidine = ADP + protein N-phospho-L-histidine.</text>
        <dbReference type="EC" id="2.7.13.3"/>
    </reaction>
</comment>
<dbReference type="SUPFAM" id="SSF48452">
    <property type="entry name" value="TPR-like"/>
    <property type="match status" value="1"/>
</dbReference>
<evidence type="ECO:0000256" key="6">
    <source>
        <dbReference type="PROSITE-ProRule" id="PRU00339"/>
    </source>
</evidence>
<keyword evidence="7" id="KW-1133">Transmembrane helix</keyword>
<keyword evidence="6" id="KW-0802">TPR repeat</keyword>
<dbReference type="Pfam" id="PF02518">
    <property type="entry name" value="HATPase_c"/>
    <property type="match status" value="1"/>
</dbReference>
<evidence type="ECO:0000313" key="10">
    <source>
        <dbReference type="Proteomes" id="UP001302949"/>
    </source>
</evidence>
<reference evidence="9 10" key="1">
    <citation type="submission" date="2023-12" db="EMBL/GenBank/DDBJ databases">
        <title>Novel species of the genus Arcicella isolated from rivers.</title>
        <authorList>
            <person name="Lu H."/>
        </authorList>
    </citation>
    <scope>NUCLEOTIDE SEQUENCE [LARGE SCALE GENOMIC DNA]</scope>
    <source>
        <strain evidence="9 10">KCTC 23307</strain>
    </source>
</reference>
<dbReference type="Gene3D" id="3.30.565.10">
    <property type="entry name" value="Histidine kinase-like ATPase, C-terminal domain"/>
    <property type="match status" value="1"/>
</dbReference>
<dbReference type="SMART" id="SM00387">
    <property type="entry name" value="HATPase_c"/>
    <property type="match status" value="1"/>
</dbReference>
<dbReference type="InterPro" id="IPR019734">
    <property type="entry name" value="TPR_rpt"/>
</dbReference>
<organism evidence="9 10">
    <name type="scientific">Arcicella rigui</name>
    <dbReference type="NCBI Taxonomy" id="797020"/>
    <lineage>
        <taxon>Bacteria</taxon>
        <taxon>Pseudomonadati</taxon>
        <taxon>Bacteroidota</taxon>
        <taxon>Cytophagia</taxon>
        <taxon>Cytophagales</taxon>
        <taxon>Flectobacillaceae</taxon>
        <taxon>Arcicella</taxon>
    </lineage>
</organism>
<dbReference type="Proteomes" id="UP001302949">
    <property type="component" value="Unassembled WGS sequence"/>
</dbReference>
<evidence type="ECO:0000256" key="7">
    <source>
        <dbReference type="SAM" id="Phobius"/>
    </source>
</evidence>
<keyword evidence="9" id="KW-0067">ATP-binding</keyword>
<dbReference type="EC" id="2.7.13.3" evidence="2"/>
<keyword evidence="3" id="KW-0808">Transferase</keyword>
<protein>
    <recommendedName>
        <fullName evidence="2">histidine kinase</fullName>
        <ecNumber evidence="2">2.7.13.3</ecNumber>
    </recommendedName>
</protein>
<proteinExistence type="predicted"/>
<keyword evidence="7" id="KW-0812">Transmembrane</keyword>
<accession>A0ABU5QC85</accession>
<evidence type="ECO:0000256" key="2">
    <source>
        <dbReference type="ARBA" id="ARBA00012438"/>
    </source>
</evidence>